<dbReference type="PANTHER" id="PTHR42849:SF1">
    <property type="entry name" value="N-ACETYLNEURAMINATE LYASE"/>
    <property type="match status" value="1"/>
</dbReference>
<keyword evidence="1 2" id="KW-0456">Lyase</keyword>
<dbReference type="EMBL" id="JAOQJX010000004">
    <property type="protein sequence ID" value="MCU6746804.1"/>
    <property type="molecule type" value="Genomic_DNA"/>
</dbReference>
<dbReference type="Gene3D" id="3.20.20.70">
    <property type="entry name" value="Aldolase class I"/>
    <property type="match status" value="1"/>
</dbReference>
<sequence length="296" mass="33114">MTDHKEMIAASVTIFDENNQINDMEMQKLWKKNIKEGADGFFIGGSVGECFLLSTEERIHMFELAANTLPDFETFAHVGSISTDHAIEMTKAALACGIKQIASTPPFYFAFTTKELAHYYYNLAEAAGQPVLYYDIPSSTHVDLNTDDAEIRALLKSGAVGMIKHTNLQSYRMKRIKSINPAIKIMGGFESRMIPMLNYHCDGFIGSTFNFMLPQYKQIVALYDTPRKSEIYKILSASTDILQTLLTVGLPASIKYILKRQGIHAGNVRRPLLPLDTAAKAKLDEVIEKKLIYNGV</sequence>
<protein>
    <submittedName>
        <fullName evidence="3">Dihydrodipicolinate synthase family protein</fullName>
    </submittedName>
</protein>
<gene>
    <name evidence="3" type="ORF">OCV51_03870</name>
</gene>
<dbReference type="InterPro" id="IPR013785">
    <property type="entry name" value="Aldolase_TIM"/>
</dbReference>
<dbReference type="PANTHER" id="PTHR42849">
    <property type="entry name" value="N-ACETYLNEURAMINATE LYASE"/>
    <property type="match status" value="1"/>
</dbReference>
<accession>A0ABT2T963</accession>
<dbReference type="SUPFAM" id="SSF51569">
    <property type="entry name" value="Aldolase"/>
    <property type="match status" value="1"/>
</dbReference>
<evidence type="ECO:0000256" key="2">
    <source>
        <dbReference type="PIRNR" id="PIRNR001365"/>
    </source>
</evidence>
<comment type="similarity">
    <text evidence="2">Belongs to the DapA family.</text>
</comment>
<dbReference type="PRINTS" id="PR00146">
    <property type="entry name" value="DHPICSNTHASE"/>
</dbReference>
<dbReference type="InterPro" id="IPR002220">
    <property type="entry name" value="DapA-like"/>
</dbReference>
<proteinExistence type="inferred from homology"/>
<evidence type="ECO:0000313" key="3">
    <source>
        <dbReference type="EMBL" id="MCU6746804.1"/>
    </source>
</evidence>
<name>A0ABT2T963_9FIRM</name>
<dbReference type="Proteomes" id="UP001652394">
    <property type="component" value="Unassembled WGS sequence"/>
</dbReference>
<evidence type="ECO:0000256" key="1">
    <source>
        <dbReference type="ARBA" id="ARBA00023239"/>
    </source>
</evidence>
<keyword evidence="4" id="KW-1185">Reference proteome</keyword>
<dbReference type="PIRSF" id="PIRSF001365">
    <property type="entry name" value="DHDPS"/>
    <property type="match status" value="1"/>
</dbReference>
<reference evidence="3 4" key="1">
    <citation type="journal article" date="2021" name="ISME Commun">
        <title>Automated analysis of genomic sequences facilitates high-throughput and comprehensive description of bacteria.</title>
        <authorList>
            <person name="Hitch T.C.A."/>
        </authorList>
    </citation>
    <scope>NUCLEOTIDE SEQUENCE [LARGE SCALE GENOMIC DNA]</scope>
    <source>
        <strain evidence="3 4">H2_18</strain>
    </source>
</reference>
<comment type="caution">
    <text evidence="3">The sequence shown here is derived from an EMBL/GenBank/DDBJ whole genome shotgun (WGS) entry which is preliminary data.</text>
</comment>
<dbReference type="SMART" id="SM01130">
    <property type="entry name" value="DHDPS"/>
    <property type="match status" value="1"/>
</dbReference>
<dbReference type="Pfam" id="PF00701">
    <property type="entry name" value="DHDPS"/>
    <property type="match status" value="1"/>
</dbReference>
<evidence type="ECO:0000313" key="4">
    <source>
        <dbReference type="Proteomes" id="UP001652394"/>
    </source>
</evidence>
<dbReference type="RefSeq" id="WP_059066362.1">
    <property type="nucleotide sequence ID" value="NZ_JAOQJX010000004.1"/>
</dbReference>
<organism evidence="3 4">
    <name type="scientific">Faecalicatena acetigenes</name>
    <dbReference type="NCBI Taxonomy" id="2981790"/>
    <lineage>
        <taxon>Bacteria</taxon>
        <taxon>Bacillati</taxon>
        <taxon>Bacillota</taxon>
        <taxon>Clostridia</taxon>
        <taxon>Lachnospirales</taxon>
        <taxon>Lachnospiraceae</taxon>
        <taxon>Faecalicatena</taxon>
    </lineage>
</organism>